<feature type="transmembrane region" description="Helical" evidence="1">
    <location>
        <begin position="1167"/>
        <end position="1188"/>
    </location>
</feature>
<dbReference type="Pfam" id="PF17802">
    <property type="entry name" value="SpaA"/>
    <property type="match status" value="1"/>
</dbReference>
<keyword evidence="1" id="KW-1133">Transmembrane helix</keyword>
<gene>
    <name evidence="3" type="ORF">BCUN_0819</name>
</gene>
<keyword evidence="4" id="KW-1185">Reference proteome</keyword>
<dbReference type="AlphaFoldDB" id="A0A087AW36"/>
<dbReference type="EMBL" id="JGYV01000010">
    <property type="protein sequence ID" value="KFI62986.1"/>
    <property type="molecule type" value="Genomic_DNA"/>
</dbReference>
<dbReference type="GO" id="GO:0005975">
    <property type="term" value="P:carbohydrate metabolic process"/>
    <property type="evidence" value="ECO:0007669"/>
    <property type="project" value="UniProtKB-ARBA"/>
</dbReference>
<dbReference type="InterPro" id="IPR013783">
    <property type="entry name" value="Ig-like_fold"/>
</dbReference>
<sequence length="1193" mass="131134">MNPNTTPHHTHRIGIILLVISLLTGLLGMGVTMPAPEAQAANLTMSDNMIDSLTATIHHADMEAGQFEDLADGGTVSVYDTIRWQLGFNVPAGTLNETNPTLQTYLELDGSRDNWLNLQPGLYGTWIGTIMVNGEQAGEYQIRILNPTREGNDYEVSSGYYPPVKDNLYQYRIRIRFTFNQEFINRNQTMPINDGTLRFDQDAYWLGGDGATPTVGIGGHTMRLTVQGMHATLDKEAVGEPAYNPKTGLVEQRWKVTVANDGSMDLPAGWKLADTMYKNDAPASIRDNRGSIASGGFACALSTKTGNTCSQSYPSSLVQPAITGYRPGSYHVRIGTQYWFFMGSNGSYEATLNKPYSNSSAMSLNQLGDFYYHSEMWTMDTLKAGDTIVYEYTSHSPWSDEYDHVTNRVIFHPNTKYYPDILSDTAQYTMPDKGAGTPYLKTTKSYGSTKPIGDCLEGEDGCLMQSTWNTVIENAGDGDQQPPWQVVDQLNRSGISASPCSPDGKYSWFRAEDIQQMIDNLKEQGFDAELDAVETCAVEATPTPANGWHNVTDLNDLDGLYASRSVVGAKLRINTVLKAGGKISIEYNSTAQGYGYTGERQYYNAAQACSWTNNNWVCYPGTYTSNVRTIQQLRKSCGGYYGDGQTYSTGSYDGKRWWLGLETEQDTKTAELGSCGIKADLAPADRGKPVTFHETMTAYENRSNDIPKGFTLVGSTNRSCTPNGTNNATCWGVEAPTTIGQQVSKTVNNGNTTITVTKTGEGEWDITFHTPNQNANYWSSILFYVVYQNKDFDKDAWKDVDRNGRIEHSIGGRNTVRAVVENGVMDLTASDYWYHYHYDNGSVTAAKTKNSHTPEGASGTKVTYSTGFNPNASDLNPDGAIVSLTDTVTGLTDKDTVVLMPGSVVVKYLNEPQPQSLYTQSSYNGTWKAPGPLHHSYYNSGYGYWYTYSNIPSTPPSDAKTLDPDMYTAGWDAATNTLTVDGLPDNARIWVEYALVYNSVNTQITNARSTAMLTVDGEPVEGVSTATTTNTFPIYKSAAVAKIQGVYLKKTDSTDPTLLLPDAVFDLQRWDGTQYVHDRTITTSSTAASVVDKLECGTAYRLTETQAPVDYNLDSTPYEFALKACEAPTGLKPDGWHGVEHITMDTITRTDQRIPVKHTMPTTGQGLILILLLGISLTTMIGGIIILARTSRR</sequence>
<evidence type="ECO:0000259" key="2">
    <source>
        <dbReference type="Pfam" id="PF17802"/>
    </source>
</evidence>
<keyword evidence="1" id="KW-0472">Membrane</keyword>
<dbReference type="OrthoDB" id="3234051at2"/>
<accession>A0A087AW36</accession>
<dbReference type="STRING" id="1688.BCUN_0819"/>
<evidence type="ECO:0000256" key="1">
    <source>
        <dbReference type="SAM" id="Phobius"/>
    </source>
</evidence>
<dbReference type="InterPro" id="IPR041033">
    <property type="entry name" value="SpaA_PFL_dom_1"/>
</dbReference>
<dbReference type="Proteomes" id="UP000029067">
    <property type="component" value="Unassembled WGS sequence"/>
</dbReference>
<organism evidence="3 4">
    <name type="scientific">Bifidobacterium cuniculi</name>
    <dbReference type="NCBI Taxonomy" id="1688"/>
    <lineage>
        <taxon>Bacteria</taxon>
        <taxon>Bacillati</taxon>
        <taxon>Actinomycetota</taxon>
        <taxon>Actinomycetes</taxon>
        <taxon>Bifidobacteriales</taxon>
        <taxon>Bifidobacteriaceae</taxon>
        <taxon>Bifidobacterium</taxon>
    </lineage>
</organism>
<protein>
    <recommendedName>
        <fullName evidence="2">SpaA-like prealbumin fold domain-containing protein</fullName>
    </recommendedName>
</protein>
<keyword evidence="1" id="KW-0812">Transmembrane</keyword>
<dbReference type="RefSeq" id="WP_033517325.1">
    <property type="nucleotide sequence ID" value="NZ_JGYV01000010.1"/>
</dbReference>
<evidence type="ECO:0000313" key="3">
    <source>
        <dbReference type="EMBL" id="KFI62986.1"/>
    </source>
</evidence>
<feature type="domain" description="SpaA-like prealbumin fold" evidence="2">
    <location>
        <begin position="1046"/>
        <end position="1124"/>
    </location>
</feature>
<reference evidence="3 4" key="1">
    <citation type="submission" date="2014-03" db="EMBL/GenBank/DDBJ databases">
        <title>Genomics of Bifidobacteria.</title>
        <authorList>
            <person name="Ventura M."/>
            <person name="Milani C."/>
            <person name="Lugli G.A."/>
        </authorList>
    </citation>
    <scope>NUCLEOTIDE SEQUENCE [LARGE SCALE GENOMIC DNA]</scope>
    <source>
        <strain evidence="3 4">LMG 10738</strain>
    </source>
</reference>
<comment type="caution">
    <text evidence="3">The sequence shown here is derived from an EMBL/GenBank/DDBJ whole genome shotgun (WGS) entry which is preliminary data.</text>
</comment>
<name>A0A087AW36_9BIFI</name>
<evidence type="ECO:0000313" key="4">
    <source>
        <dbReference type="Proteomes" id="UP000029067"/>
    </source>
</evidence>
<proteinExistence type="predicted"/>
<dbReference type="Gene3D" id="2.60.40.10">
    <property type="entry name" value="Immunoglobulins"/>
    <property type="match status" value="1"/>
</dbReference>